<comment type="caution">
    <text evidence="1">The sequence shown here is derived from an EMBL/GenBank/DDBJ whole genome shotgun (WGS) entry which is preliminary data.</text>
</comment>
<protein>
    <submittedName>
        <fullName evidence="1">Uncharacterized protein</fullName>
    </submittedName>
</protein>
<keyword evidence="2" id="KW-1185">Reference proteome</keyword>
<reference evidence="1 2" key="1">
    <citation type="journal article" date="2022" name="bioRxiv">
        <title>An ancient truncated duplication of the anti-Mullerian hormone receptor type 2 gene is a potential conserved master sex determinant in the Pangasiidae catfish family.</title>
        <authorList>
            <person name="Wen M."/>
            <person name="Pan Q."/>
            <person name="Jouanno E."/>
            <person name="Montfort J."/>
            <person name="Zahm M."/>
            <person name="Cabau C."/>
            <person name="Klopp C."/>
            <person name="Iampietro C."/>
            <person name="Roques C."/>
            <person name="Bouchez O."/>
            <person name="Castinel A."/>
            <person name="Donnadieu C."/>
            <person name="Parrinello H."/>
            <person name="Poncet C."/>
            <person name="Belmonte E."/>
            <person name="Gautier V."/>
            <person name="Avarre J.-C."/>
            <person name="Dugue R."/>
            <person name="Gustiano R."/>
            <person name="Ha T.T.T."/>
            <person name="Campet M."/>
            <person name="Sriphairoj K."/>
            <person name="Ribolli J."/>
            <person name="de Almeida F.L."/>
            <person name="Desvignes T."/>
            <person name="Postlethwait J.H."/>
            <person name="Bucao C.F."/>
            <person name="Robinson-Rechavi M."/>
            <person name="Bobe J."/>
            <person name="Herpin A."/>
            <person name="Guiguen Y."/>
        </authorList>
    </citation>
    <scope>NUCLEOTIDE SEQUENCE [LARGE SCALE GENOMIC DNA]</scope>
    <source>
        <strain evidence="1">YG-Dec2019</strain>
    </source>
</reference>
<sequence length="215" mass="22941">MGLDGIRAPSLAVLLSCPGERRLAASVLLVHTTPAPTLPPPPPPRCWERSSAASEENLLLILRFLLRLPPPPPPLCTTPSIPPSSPTSPTPPTCTTPPRPTWSPTVPSTVLSRRTLRRTSTTITMTRLLSGSGSTVSTRATSLRHTIILNSLTTTFINTNTIVINTTITINNGTNIGSSSSHRRHRRRVPSAPNPNTVASARWCEDTTGAGRNSG</sequence>
<dbReference type="Proteomes" id="UP000829447">
    <property type="component" value="Linkage Group LG16"/>
</dbReference>
<accession>A0ACC5X7S2</accession>
<dbReference type="EMBL" id="CM040469">
    <property type="protein sequence ID" value="MCI4387093.1"/>
    <property type="molecule type" value="Genomic_DNA"/>
</dbReference>
<name>A0ACC5X7S2_PANGG</name>
<gene>
    <name evidence="1" type="ORF">PGIGA_G00070130</name>
</gene>
<organism evidence="1 2">
    <name type="scientific">Pangasianodon gigas</name>
    <name type="common">Mekong giant catfish</name>
    <name type="synonym">Pangasius gigas</name>
    <dbReference type="NCBI Taxonomy" id="30993"/>
    <lineage>
        <taxon>Eukaryota</taxon>
        <taxon>Metazoa</taxon>
        <taxon>Chordata</taxon>
        <taxon>Craniata</taxon>
        <taxon>Vertebrata</taxon>
        <taxon>Euteleostomi</taxon>
        <taxon>Actinopterygii</taxon>
        <taxon>Neopterygii</taxon>
        <taxon>Teleostei</taxon>
        <taxon>Ostariophysi</taxon>
        <taxon>Siluriformes</taxon>
        <taxon>Pangasiidae</taxon>
        <taxon>Pangasianodon</taxon>
    </lineage>
</organism>
<proteinExistence type="predicted"/>
<evidence type="ECO:0000313" key="1">
    <source>
        <dbReference type="EMBL" id="MCI4387093.1"/>
    </source>
</evidence>
<evidence type="ECO:0000313" key="2">
    <source>
        <dbReference type="Proteomes" id="UP000829447"/>
    </source>
</evidence>